<reference evidence="1" key="1">
    <citation type="submission" date="2024-03" db="EMBL/GenBank/DDBJ databases">
        <title>Novel Streptomyces species of biotechnological and ecological value are a feature of Machair soil.</title>
        <authorList>
            <person name="Prole J.R."/>
            <person name="Goodfellow M."/>
            <person name="Allenby N."/>
            <person name="Ward A.C."/>
        </authorList>
    </citation>
    <scope>NUCLEOTIDE SEQUENCE</scope>
    <source>
        <strain evidence="1">MS1.AVA.4</strain>
    </source>
</reference>
<dbReference type="Proteomes" id="UP001375539">
    <property type="component" value="Unassembled WGS sequence"/>
</dbReference>
<dbReference type="EMBL" id="JBBKAI010000002">
    <property type="protein sequence ID" value="MEJ8662020.1"/>
    <property type="molecule type" value="Genomic_DNA"/>
</dbReference>
<organism evidence="1 2">
    <name type="scientific">Streptomyces pratisoli</name>
    <dbReference type="NCBI Taxonomy" id="3139917"/>
    <lineage>
        <taxon>Bacteria</taxon>
        <taxon>Bacillati</taxon>
        <taxon>Actinomycetota</taxon>
        <taxon>Actinomycetes</taxon>
        <taxon>Kitasatosporales</taxon>
        <taxon>Streptomycetaceae</taxon>
        <taxon>Streptomyces</taxon>
    </lineage>
</organism>
<keyword evidence="2" id="KW-1185">Reference proteome</keyword>
<protein>
    <submittedName>
        <fullName evidence="1">MFS transporter</fullName>
    </submittedName>
</protein>
<comment type="caution">
    <text evidence="1">The sequence shown here is derived from an EMBL/GenBank/DDBJ whole genome shotgun (WGS) entry which is preliminary data.</text>
</comment>
<evidence type="ECO:0000313" key="2">
    <source>
        <dbReference type="Proteomes" id="UP001375539"/>
    </source>
</evidence>
<gene>
    <name evidence="1" type="ORF">WKI58_36925</name>
</gene>
<evidence type="ECO:0000313" key="1">
    <source>
        <dbReference type="EMBL" id="MEJ8662020.1"/>
    </source>
</evidence>
<accession>A0ACC6QU46</accession>
<proteinExistence type="predicted"/>
<sequence length="453" mass="45804">MHVRHPVRRIPRPVGFWLLAVTLLAILAASAAPSPLYVVYQQRWGFSATVLTTIFAVYVLALLIALLIVGGLSDHIGRRPVLAAALIVEAASMVVFLTADGVGPLLLARVLQGLATGAAVGAISAGLLDLQPSPTSPLGPLLNTVTPAVGLAAGALGTGLLVQYAPAPTALVFALFTAVFVLLAAAVFFLPEPVTPRPGAWASLRPRVAVPPQARRTFLTAVPSFVATWALGGLHLALGPSLTTEILRIDNHLVGGLVVTTLFGAGAVASLLVRNRAPRRVTAFGTLALAVGTGLTLLALAGPSTPLFFVATALAGAGFGSSFLSAFGSLAALAGPTERAKLFATVYIVSYLAFSVPAVLAGLAVPSLGLYATTTIYGAVVIVLAVLATVSAATVRMPTVTASTVIASSEDRVAAMPTRPQAPRLAQGQEAMAAQLPATGSGTSSGASSGSGI</sequence>
<name>A0ACC6QU46_9ACTN</name>